<comment type="caution">
    <text evidence="2">The sequence shown here is derived from an EMBL/GenBank/DDBJ whole genome shotgun (WGS) entry which is preliminary data.</text>
</comment>
<name>A0AA88NRQ1_CHASR</name>
<dbReference type="AlphaFoldDB" id="A0AA88NRQ1"/>
<proteinExistence type="predicted"/>
<dbReference type="Proteomes" id="UP001187415">
    <property type="component" value="Unassembled WGS sequence"/>
</dbReference>
<sequence length="123" mass="14093">MRLSVRNLCSDWQQVRRTPRDPGRHGLRLRRRHWSPEVFGFPAEDGRSASTRSSIEREPSRRSSQEFLQIAFMARLPIRSSSSTGPLKQARGSAVLYECGSHLECLKDQAWILPPDTTHFCPC</sequence>
<feature type="region of interest" description="Disordered" evidence="1">
    <location>
        <begin position="41"/>
        <end position="64"/>
    </location>
</feature>
<accession>A0AA88NRQ1</accession>
<evidence type="ECO:0000313" key="2">
    <source>
        <dbReference type="EMBL" id="KAK2863084.1"/>
    </source>
</evidence>
<gene>
    <name evidence="2" type="ORF">Q5P01_002617</name>
</gene>
<reference evidence="2" key="1">
    <citation type="submission" date="2023-07" db="EMBL/GenBank/DDBJ databases">
        <title>Chromosome-level Genome Assembly of Striped Snakehead (Channa striata).</title>
        <authorList>
            <person name="Liu H."/>
        </authorList>
    </citation>
    <scope>NUCLEOTIDE SEQUENCE</scope>
    <source>
        <strain evidence="2">Gz</strain>
        <tissue evidence="2">Muscle</tissue>
    </source>
</reference>
<dbReference type="EMBL" id="JAUPFM010000001">
    <property type="protein sequence ID" value="KAK2863084.1"/>
    <property type="molecule type" value="Genomic_DNA"/>
</dbReference>
<keyword evidence="3" id="KW-1185">Reference proteome</keyword>
<evidence type="ECO:0000313" key="3">
    <source>
        <dbReference type="Proteomes" id="UP001187415"/>
    </source>
</evidence>
<evidence type="ECO:0000256" key="1">
    <source>
        <dbReference type="SAM" id="MobiDB-lite"/>
    </source>
</evidence>
<protein>
    <submittedName>
        <fullName evidence="2">Uncharacterized protein</fullName>
    </submittedName>
</protein>
<organism evidence="2 3">
    <name type="scientific">Channa striata</name>
    <name type="common">Snakehead murrel</name>
    <name type="synonym">Ophicephalus striatus</name>
    <dbReference type="NCBI Taxonomy" id="64152"/>
    <lineage>
        <taxon>Eukaryota</taxon>
        <taxon>Metazoa</taxon>
        <taxon>Chordata</taxon>
        <taxon>Craniata</taxon>
        <taxon>Vertebrata</taxon>
        <taxon>Euteleostomi</taxon>
        <taxon>Actinopterygii</taxon>
        <taxon>Neopterygii</taxon>
        <taxon>Teleostei</taxon>
        <taxon>Neoteleostei</taxon>
        <taxon>Acanthomorphata</taxon>
        <taxon>Anabantaria</taxon>
        <taxon>Anabantiformes</taxon>
        <taxon>Channoidei</taxon>
        <taxon>Channidae</taxon>
        <taxon>Channa</taxon>
    </lineage>
</organism>
<feature type="compositionally biased region" description="Basic and acidic residues" evidence="1">
    <location>
        <begin position="54"/>
        <end position="64"/>
    </location>
</feature>